<keyword evidence="2 4" id="KW-1133">Transmembrane helix</keyword>
<gene>
    <name evidence="6" type="ORF">SAMN03080610_02160</name>
</gene>
<keyword evidence="7" id="KW-1185">Reference proteome</keyword>
<proteinExistence type="predicted"/>
<evidence type="ECO:0000256" key="3">
    <source>
        <dbReference type="ARBA" id="ARBA00023136"/>
    </source>
</evidence>
<feature type="domain" description="Major facilitator superfamily (MFS) profile" evidence="5">
    <location>
        <begin position="211"/>
        <end position="394"/>
    </location>
</feature>
<feature type="transmembrane region" description="Helical" evidence="4">
    <location>
        <begin position="20"/>
        <end position="42"/>
    </location>
</feature>
<dbReference type="PANTHER" id="PTHR23521">
    <property type="entry name" value="TRANSPORTER MFS SUPERFAMILY"/>
    <property type="match status" value="1"/>
</dbReference>
<dbReference type="SUPFAM" id="SSF103473">
    <property type="entry name" value="MFS general substrate transporter"/>
    <property type="match status" value="1"/>
</dbReference>
<feature type="transmembrane region" description="Helical" evidence="4">
    <location>
        <begin position="367"/>
        <end position="387"/>
    </location>
</feature>
<dbReference type="PANTHER" id="PTHR23521:SF3">
    <property type="entry name" value="MFS TRANSPORTER"/>
    <property type="match status" value="1"/>
</dbReference>
<protein>
    <submittedName>
        <fullName evidence="6">Cyanate permease</fullName>
    </submittedName>
</protein>
<dbReference type="EMBL" id="FMVW01000004">
    <property type="protein sequence ID" value="SCZ37360.1"/>
    <property type="molecule type" value="Genomic_DNA"/>
</dbReference>
<evidence type="ECO:0000259" key="5">
    <source>
        <dbReference type="PROSITE" id="PS50850"/>
    </source>
</evidence>
<feature type="transmembrane region" description="Helical" evidence="4">
    <location>
        <begin position="301"/>
        <end position="324"/>
    </location>
</feature>
<dbReference type="InterPro" id="IPR020846">
    <property type="entry name" value="MFS_dom"/>
</dbReference>
<dbReference type="GO" id="GO:0005886">
    <property type="term" value="C:plasma membrane"/>
    <property type="evidence" value="ECO:0007669"/>
    <property type="project" value="TreeGrafter"/>
</dbReference>
<dbReference type="Proteomes" id="UP000199347">
    <property type="component" value="Unassembled WGS sequence"/>
</dbReference>
<keyword evidence="1 4" id="KW-0812">Transmembrane</keyword>
<dbReference type="STRING" id="1120955.SAMN03080610_02160"/>
<evidence type="ECO:0000256" key="1">
    <source>
        <dbReference type="ARBA" id="ARBA00022692"/>
    </source>
</evidence>
<evidence type="ECO:0000256" key="4">
    <source>
        <dbReference type="SAM" id="Phobius"/>
    </source>
</evidence>
<feature type="transmembrane region" description="Helical" evidence="4">
    <location>
        <begin position="336"/>
        <end position="355"/>
    </location>
</feature>
<organism evidence="6 7">
    <name type="scientific">Afifella marina DSM 2698</name>
    <dbReference type="NCBI Taxonomy" id="1120955"/>
    <lineage>
        <taxon>Bacteria</taxon>
        <taxon>Pseudomonadati</taxon>
        <taxon>Pseudomonadota</taxon>
        <taxon>Alphaproteobacteria</taxon>
        <taxon>Hyphomicrobiales</taxon>
        <taxon>Afifellaceae</taxon>
        <taxon>Afifella</taxon>
    </lineage>
</organism>
<feature type="transmembrane region" description="Helical" evidence="4">
    <location>
        <begin position="54"/>
        <end position="73"/>
    </location>
</feature>
<dbReference type="PROSITE" id="PS50850">
    <property type="entry name" value="MFS"/>
    <property type="match status" value="1"/>
</dbReference>
<dbReference type="Gene3D" id="1.20.1250.20">
    <property type="entry name" value="MFS general substrate transporter like domains"/>
    <property type="match status" value="2"/>
</dbReference>
<feature type="transmembrane region" description="Helical" evidence="4">
    <location>
        <begin position="171"/>
        <end position="190"/>
    </location>
</feature>
<dbReference type="AlphaFoldDB" id="A0A1G5NL80"/>
<reference evidence="6 7" key="1">
    <citation type="submission" date="2016-10" db="EMBL/GenBank/DDBJ databases">
        <authorList>
            <person name="de Groot N.N."/>
        </authorList>
    </citation>
    <scope>NUCLEOTIDE SEQUENCE [LARGE SCALE GENOMIC DNA]</scope>
    <source>
        <strain evidence="6 7">DSM 2698</strain>
    </source>
</reference>
<feature type="transmembrane region" description="Helical" evidence="4">
    <location>
        <begin position="276"/>
        <end position="295"/>
    </location>
</feature>
<dbReference type="CDD" id="cd17477">
    <property type="entry name" value="MFS_YcaD_like"/>
    <property type="match status" value="1"/>
</dbReference>
<feature type="transmembrane region" description="Helical" evidence="4">
    <location>
        <begin position="85"/>
        <end position="102"/>
    </location>
</feature>
<evidence type="ECO:0000313" key="6">
    <source>
        <dbReference type="EMBL" id="SCZ37360.1"/>
    </source>
</evidence>
<dbReference type="InterPro" id="IPR036259">
    <property type="entry name" value="MFS_trans_sf"/>
</dbReference>
<evidence type="ECO:0000256" key="2">
    <source>
        <dbReference type="ARBA" id="ARBA00022989"/>
    </source>
</evidence>
<feature type="transmembrane region" description="Helical" evidence="4">
    <location>
        <begin position="202"/>
        <end position="225"/>
    </location>
</feature>
<dbReference type="InterPro" id="IPR011701">
    <property type="entry name" value="MFS"/>
</dbReference>
<dbReference type="Pfam" id="PF07690">
    <property type="entry name" value="MFS_1"/>
    <property type="match status" value="1"/>
</dbReference>
<dbReference type="RefSeq" id="WP_170130436.1">
    <property type="nucleotide sequence ID" value="NZ_FMVW01000004.1"/>
</dbReference>
<feature type="transmembrane region" description="Helical" evidence="4">
    <location>
        <begin position="245"/>
        <end position="269"/>
    </location>
</feature>
<feature type="transmembrane region" description="Helical" evidence="4">
    <location>
        <begin position="142"/>
        <end position="165"/>
    </location>
</feature>
<sequence>MSFSTALGGRLAALGLTRGAIAAISTMIAVGTAISLLSPLVALTLSGRGVSERTIGFLVATLALSALFSTPYAPRIAHRFGTARTISYLLPAAACLIPFAWYVTALPILFVLLFVYGMCVSICFALSEFWINAVTPHHRRGIVMGIYATCLSIGFAFGPVLISITGLSSPLPFFLGSALFVIAVIPTWLARDVSPDFSEKPSGSFFSFIFAVPIATFGVLVFAMAESSGFAFLPLWGQHLGYAPAIFPLLASAMTLGNVVFQIPLGLVADKIDKRLILLVCGVVGCIGMVIASAATANWLVLAAVLFLWGGASAGLYTVGLAHLAARFSGGDLASANSAFVFCYALGMLIGPVMVGDAMNRMPTTGFPIAIGAAFGAYCIIAAARLVRSRTETP</sequence>
<evidence type="ECO:0000313" key="7">
    <source>
        <dbReference type="Proteomes" id="UP000199347"/>
    </source>
</evidence>
<name>A0A1G5NL80_AFIMA</name>
<dbReference type="InterPro" id="IPR047200">
    <property type="entry name" value="MFS_YcaD-like"/>
</dbReference>
<accession>A0A1G5NL80</accession>
<feature type="transmembrane region" description="Helical" evidence="4">
    <location>
        <begin position="108"/>
        <end position="130"/>
    </location>
</feature>
<keyword evidence="3 4" id="KW-0472">Membrane</keyword>
<dbReference type="GO" id="GO:0022857">
    <property type="term" value="F:transmembrane transporter activity"/>
    <property type="evidence" value="ECO:0007669"/>
    <property type="project" value="InterPro"/>
</dbReference>